<feature type="non-terminal residue" evidence="2">
    <location>
        <position position="335"/>
    </location>
</feature>
<dbReference type="PANTHER" id="PTHR44328:SF11">
    <property type="entry name" value="GLUTATHIONE S-TRANSFERASE L2, CHLOROPLASTIC"/>
    <property type="match status" value="1"/>
</dbReference>
<accession>A0AAW0J7P7</accession>
<dbReference type="FunFam" id="3.40.30.10:FF:000091">
    <property type="entry name" value="Glutathione S-transferase L2, chloroplastic"/>
    <property type="match status" value="1"/>
</dbReference>
<protein>
    <submittedName>
        <fullName evidence="2">Glutathione s-transferase l3</fullName>
    </submittedName>
</protein>
<dbReference type="CDD" id="cd00570">
    <property type="entry name" value="GST_N_family"/>
    <property type="match status" value="1"/>
</dbReference>
<dbReference type="GO" id="GO:0004364">
    <property type="term" value="F:glutathione transferase activity"/>
    <property type="evidence" value="ECO:0007669"/>
    <property type="project" value="InterPro"/>
</dbReference>
<dbReference type="SUPFAM" id="SSF52833">
    <property type="entry name" value="Thioredoxin-like"/>
    <property type="match status" value="2"/>
</dbReference>
<dbReference type="Proteomes" id="UP000237347">
    <property type="component" value="Unassembled WGS sequence"/>
</dbReference>
<comment type="caution">
    <text evidence="2">The sequence shown here is derived from an EMBL/GenBank/DDBJ whole genome shotgun (WGS) entry which is preliminary data.</text>
</comment>
<dbReference type="EMBL" id="PKMF04000668">
    <property type="protein sequence ID" value="KAK7822401.1"/>
    <property type="molecule type" value="Genomic_DNA"/>
</dbReference>
<dbReference type="Gene3D" id="3.40.30.10">
    <property type="entry name" value="Glutaredoxin"/>
    <property type="match status" value="2"/>
</dbReference>
<dbReference type="InterPro" id="IPR044629">
    <property type="entry name" value="GSTL1/2/3"/>
</dbReference>
<evidence type="ECO:0000259" key="1">
    <source>
        <dbReference type="PROSITE" id="PS50404"/>
    </source>
</evidence>
<sequence length="335" mass="38188">MASLKLKVSYSCSSNNSTTLSSFCKKVVTQIRFPNTTISPPKLRLQALGNARAKIPFSAKIAAGTVNEVLPPPLDSTSEPPQFFDGTTRLYISYTCPFAQRVWITRNCKGLQDKIKLVILDRENRPAWYKEKINSADKVPTLEHNNEFKGESLDLIKYIDSHFEGPSLFPHKRKNLQKSCCPTLTRSTKLCFLHLKEMGMKQVPTLEHNNEFKGESLDLIKYIDSHFEGPSLFPHDPEKKEFAEELLSYTHTFNKAVFSSFERDGNEAGAAFDYIETALSKFEDEPFFLGQFSLVDIAYTPFIERFQPFLLDVKKYDIIAGRPKLAAWIKGFNMN</sequence>
<name>A0AAW0J7P7_QUESU</name>
<keyword evidence="3" id="KW-1185">Reference proteome</keyword>
<gene>
    <name evidence="2" type="primary">GSTL3_0</name>
    <name evidence="2" type="ORF">CFP56_036541</name>
</gene>
<feature type="domain" description="GST N-terminal" evidence="1">
    <location>
        <begin position="86"/>
        <end position="167"/>
    </location>
</feature>
<dbReference type="Gene3D" id="1.20.1050.10">
    <property type="match status" value="1"/>
</dbReference>
<dbReference type="Pfam" id="PF13417">
    <property type="entry name" value="GST_N_3"/>
    <property type="match status" value="2"/>
</dbReference>
<dbReference type="SUPFAM" id="SSF47616">
    <property type="entry name" value="GST C-terminal domain-like"/>
    <property type="match status" value="1"/>
</dbReference>
<dbReference type="PROSITE" id="PS50404">
    <property type="entry name" value="GST_NTER"/>
    <property type="match status" value="1"/>
</dbReference>
<dbReference type="InterPro" id="IPR036249">
    <property type="entry name" value="Thioredoxin-like_sf"/>
</dbReference>
<dbReference type="InterPro" id="IPR036282">
    <property type="entry name" value="Glutathione-S-Trfase_C_sf"/>
</dbReference>
<proteinExistence type="predicted"/>
<evidence type="ECO:0000313" key="3">
    <source>
        <dbReference type="Proteomes" id="UP000237347"/>
    </source>
</evidence>
<dbReference type="Pfam" id="PF13410">
    <property type="entry name" value="GST_C_2"/>
    <property type="match status" value="1"/>
</dbReference>
<dbReference type="PANTHER" id="PTHR44328">
    <property type="entry name" value="GLUTATHIONE S-TRANSFERASE L1"/>
    <property type="match status" value="1"/>
</dbReference>
<dbReference type="InterPro" id="IPR004045">
    <property type="entry name" value="Glutathione_S-Trfase_N"/>
</dbReference>
<organism evidence="2 3">
    <name type="scientific">Quercus suber</name>
    <name type="common">Cork oak</name>
    <dbReference type="NCBI Taxonomy" id="58331"/>
    <lineage>
        <taxon>Eukaryota</taxon>
        <taxon>Viridiplantae</taxon>
        <taxon>Streptophyta</taxon>
        <taxon>Embryophyta</taxon>
        <taxon>Tracheophyta</taxon>
        <taxon>Spermatophyta</taxon>
        <taxon>Magnoliopsida</taxon>
        <taxon>eudicotyledons</taxon>
        <taxon>Gunneridae</taxon>
        <taxon>Pentapetalae</taxon>
        <taxon>rosids</taxon>
        <taxon>fabids</taxon>
        <taxon>Fagales</taxon>
        <taxon>Fagaceae</taxon>
        <taxon>Quercus</taxon>
    </lineage>
</organism>
<reference evidence="2 3" key="1">
    <citation type="journal article" date="2018" name="Sci. Data">
        <title>The draft genome sequence of cork oak.</title>
        <authorList>
            <person name="Ramos A.M."/>
            <person name="Usie A."/>
            <person name="Barbosa P."/>
            <person name="Barros P.M."/>
            <person name="Capote T."/>
            <person name="Chaves I."/>
            <person name="Simoes F."/>
            <person name="Abreu I."/>
            <person name="Carrasquinho I."/>
            <person name="Faro C."/>
            <person name="Guimaraes J.B."/>
            <person name="Mendonca D."/>
            <person name="Nobrega F."/>
            <person name="Rodrigues L."/>
            <person name="Saibo N.J.M."/>
            <person name="Varela M.C."/>
            <person name="Egas C."/>
            <person name="Matos J."/>
            <person name="Miguel C.M."/>
            <person name="Oliveira M.M."/>
            <person name="Ricardo C.P."/>
            <person name="Goncalves S."/>
        </authorList>
    </citation>
    <scope>NUCLEOTIDE SEQUENCE [LARGE SCALE GENOMIC DNA]</scope>
    <source>
        <strain evidence="3">cv. HL8</strain>
    </source>
</reference>
<evidence type="ECO:0000313" key="2">
    <source>
        <dbReference type="EMBL" id="KAK7822401.1"/>
    </source>
</evidence>
<dbReference type="AlphaFoldDB" id="A0AAW0J7P7"/>